<dbReference type="Pfam" id="PF11975">
    <property type="entry name" value="Glyco_hydro_4C"/>
    <property type="match status" value="1"/>
</dbReference>
<evidence type="ECO:0000256" key="10">
    <source>
        <dbReference type="RuleBase" id="RU361152"/>
    </source>
</evidence>
<dbReference type="PRINTS" id="PR00732">
    <property type="entry name" value="GLHYDRLASE4"/>
</dbReference>
<reference evidence="12 13" key="1">
    <citation type="submission" date="2020-08" db="EMBL/GenBank/DDBJ databases">
        <title>A Genomic Blueprint of the Chicken Gut Microbiome.</title>
        <authorList>
            <person name="Gilroy R."/>
            <person name="Ravi A."/>
            <person name="Getino M."/>
            <person name="Pursley I."/>
            <person name="Horton D.L."/>
            <person name="Alikhan N.-F."/>
            <person name="Baker D."/>
            <person name="Gharbi K."/>
            <person name="Hall N."/>
            <person name="Watson M."/>
            <person name="Adriaenssens E.M."/>
            <person name="Foster-Nyarko E."/>
            <person name="Jarju S."/>
            <person name="Secka A."/>
            <person name="Antonio M."/>
            <person name="Oren A."/>
            <person name="Chaudhuri R."/>
            <person name="La Ragione R.M."/>
            <person name="Hildebrand F."/>
            <person name="Pallen M.J."/>
        </authorList>
    </citation>
    <scope>NUCLEOTIDE SEQUENCE [LARGE SCALE GENOMIC DNA]</scope>
    <source>
        <strain evidence="12 13">Sa3CVN1</strain>
    </source>
</reference>
<dbReference type="Pfam" id="PF02056">
    <property type="entry name" value="Glyco_hydro_4"/>
    <property type="match status" value="1"/>
</dbReference>
<dbReference type="InterPro" id="IPR053715">
    <property type="entry name" value="GH4_Enzyme_sf"/>
</dbReference>
<evidence type="ECO:0000256" key="7">
    <source>
        <dbReference type="ARBA" id="ARBA00023211"/>
    </source>
</evidence>
<keyword evidence="6 10" id="KW-0520">NAD</keyword>
<comment type="caution">
    <text evidence="12">The sequence shown here is derived from an EMBL/GenBank/DDBJ whole genome shotgun (WGS) entry which is preliminary data.</text>
</comment>
<dbReference type="PANTHER" id="PTHR32092:SF2">
    <property type="entry name" value="ALPHA-GALACTURONIDASE"/>
    <property type="match status" value="1"/>
</dbReference>
<comment type="cofactor">
    <cofactor evidence="1">
        <name>Mn(2+)</name>
        <dbReference type="ChEBI" id="CHEBI:29035"/>
    </cofactor>
</comment>
<evidence type="ECO:0000256" key="5">
    <source>
        <dbReference type="ARBA" id="ARBA00022801"/>
    </source>
</evidence>
<evidence type="ECO:0000256" key="9">
    <source>
        <dbReference type="ARBA" id="ARBA00023295"/>
    </source>
</evidence>
<dbReference type="SUPFAM" id="SSF56327">
    <property type="entry name" value="LDH C-terminal domain-like"/>
    <property type="match status" value="1"/>
</dbReference>
<feature type="domain" description="Glycosyl hydrolase family 4 C-terminal" evidence="11">
    <location>
        <begin position="209"/>
        <end position="433"/>
    </location>
</feature>
<keyword evidence="13" id="KW-1185">Reference proteome</keyword>
<evidence type="ECO:0000256" key="1">
    <source>
        <dbReference type="ARBA" id="ARBA00001936"/>
    </source>
</evidence>
<comment type="subunit">
    <text evidence="3">Homotetramer.</text>
</comment>
<keyword evidence="8" id="KW-0119">Carbohydrate metabolism</keyword>
<dbReference type="InterPro" id="IPR001088">
    <property type="entry name" value="Glyco_hydro_4"/>
</dbReference>
<dbReference type="InterPro" id="IPR036291">
    <property type="entry name" value="NAD(P)-bd_dom_sf"/>
</dbReference>
<keyword evidence="7" id="KW-0464">Manganese</keyword>
<sequence>MSMEKMSNITIAYIGGGSRGWALGLMSDLAAEEALCGTVKLYDIDKDAAICNEIIGNKLYDRIDTKGKWRYKAVDSLKESLTGADFVIISILPGTFNEMKSDVHAPEKYGIYQSVGDTVGPGGFMRAIRTIPMYVEIATAIKNFAPEAWVINYTNPMSLCVKTLYEVFPEIKAFGCCHEVFGTQKVLACALKDIRGIENIKREDIKINVLGINHFTWIDRASYKNIDLIPVYEEFVQKYYEVGFDGVDDGHWMNDTFACANRVKFDLYKKFGLIAAAGDRHLAEFMPGNWYLKDKKTVKRWMFGLTTVDSRIEDLKKRLEKSRRLVSGQDEFIINQTGEEGVRQIKALLGLEDLVTNVNLPNKGQVKNIKDGAIVETNALFRKDSIAPIMAGELPDHILSIVNRHISNQETVLKSTLSENVKMAYTAFINDPLANLERKASLELFKKMIENTKEYLPEFWLSDLCVK</sequence>
<evidence type="ECO:0000256" key="2">
    <source>
        <dbReference type="ARBA" id="ARBA00010141"/>
    </source>
</evidence>
<dbReference type="EMBL" id="JACSRA010000006">
    <property type="protein sequence ID" value="MBD7910749.1"/>
    <property type="molecule type" value="Genomic_DNA"/>
</dbReference>
<proteinExistence type="inferred from homology"/>
<accession>A0ABR8PRM8</accession>
<comment type="cofactor">
    <cofactor evidence="10">
        <name>NAD(+)</name>
        <dbReference type="ChEBI" id="CHEBI:57540"/>
    </cofactor>
    <text evidence="10">Binds 1 NAD(+) per subunit.</text>
</comment>
<keyword evidence="9 10" id="KW-0326">Glycosidase</keyword>
<evidence type="ECO:0000313" key="12">
    <source>
        <dbReference type="EMBL" id="MBD7910749.1"/>
    </source>
</evidence>
<name>A0ABR8PRM8_9CLOT</name>
<dbReference type="SUPFAM" id="SSF51735">
    <property type="entry name" value="NAD(P)-binding Rossmann-fold domains"/>
    <property type="match status" value="1"/>
</dbReference>
<evidence type="ECO:0000256" key="3">
    <source>
        <dbReference type="ARBA" id="ARBA00011881"/>
    </source>
</evidence>
<comment type="similarity">
    <text evidence="2 10">Belongs to the glycosyl hydrolase 4 family.</text>
</comment>
<evidence type="ECO:0000256" key="6">
    <source>
        <dbReference type="ARBA" id="ARBA00023027"/>
    </source>
</evidence>
<protein>
    <submittedName>
        <fullName evidence="12">Alpha-glucosidase/alpha-galactosidase</fullName>
    </submittedName>
</protein>
<organism evidence="12 13">
    <name type="scientific">Clostridium cibarium</name>
    <dbReference type="NCBI Taxonomy" id="2762247"/>
    <lineage>
        <taxon>Bacteria</taxon>
        <taxon>Bacillati</taxon>
        <taxon>Bacillota</taxon>
        <taxon>Clostridia</taxon>
        <taxon>Eubacteriales</taxon>
        <taxon>Clostridiaceae</taxon>
        <taxon>Clostridium</taxon>
    </lineage>
</organism>
<keyword evidence="5 10" id="KW-0378">Hydrolase</keyword>
<gene>
    <name evidence="12" type="ORF">H9661_05185</name>
</gene>
<dbReference type="InterPro" id="IPR015955">
    <property type="entry name" value="Lactate_DH/Glyco_Ohase_4_C"/>
</dbReference>
<evidence type="ECO:0000313" key="13">
    <source>
        <dbReference type="Proteomes" id="UP000627781"/>
    </source>
</evidence>
<evidence type="ECO:0000256" key="4">
    <source>
        <dbReference type="ARBA" id="ARBA00022723"/>
    </source>
</evidence>
<evidence type="ECO:0000256" key="8">
    <source>
        <dbReference type="ARBA" id="ARBA00023277"/>
    </source>
</evidence>
<dbReference type="Gene3D" id="3.90.1820.10">
    <property type="entry name" value="AglA-like glucosidase"/>
    <property type="match status" value="1"/>
</dbReference>
<keyword evidence="4" id="KW-0479">Metal-binding</keyword>
<dbReference type="PANTHER" id="PTHR32092">
    <property type="entry name" value="6-PHOSPHO-BETA-GLUCOSIDASE-RELATED"/>
    <property type="match status" value="1"/>
</dbReference>
<dbReference type="Proteomes" id="UP000627781">
    <property type="component" value="Unassembled WGS sequence"/>
</dbReference>
<dbReference type="InterPro" id="IPR022616">
    <property type="entry name" value="Glyco_hydro_4_C"/>
</dbReference>
<evidence type="ECO:0000259" key="11">
    <source>
        <dbReference type="Pfam" id="PF11975"/>
    </source>
</evidence>